<dbReference type="GO" id="GO:0009279">
    <property type="term" value="C:cell outer membrane"/>
    <property type="evidence" value="ECO:0007669"/>
    <property type="project" value="UniProtKB-SubCell"/>
</dbReference>
<evidence type="ECO:0000313" key="5">
    <source>
        <dbReference type="EMBL" id="KAB8066574.1"/>
    </source>
</evidence>
<evidence type="ECO:0000259" key="4">
    <source>
        <dbReference type="Pfam" id="PF13505"/>
    </source>
</evidence>
<evidence type="ECO:0000256" key="3">
    <source>
        <dbReference type="SAM" id="SignalP"/>
    </source>
</evidence>
<feature type="signal peptide" evidence="3">
    <location>
        <begin position="1"/>
        <end position="22"/>
    </location>
</feature>
<reference evidence="5 6" key="1">
    <citation type="submission" date="2019-10" db="EMBL/GenBank/DDBJ databases">
        <title>Three novel species isolated from a subtropical stream in China.</title>
        <authorList>
            <person name="Lu H."/>
        </authorList>
    </citation>
    <scope>NUCLEOTIDE SEQUENCE [LARGE SCALE GENOMIC DNA]</scope>
    <source>
        <strain evidence="5 6">FT13W</strain>
    </source>
</reference>
<dbReference type="Proteomes" id="UP000468717">
    <property type="component" value="Unassembled WGS sequence"/>
</dbReference>
<comment type="subcellular location">
    <subcellularLocation>
        <location evidence="1">Cell outer membrane</location>
    </subcellularLocation>
</comment>
<dbReference type="Gene3D" id="2.40.160.20">
    <property type="match status" value="1"/>
</dbReference>
<evidence type="ECO:0000256" key="1">
    <source>
        <dbReference type="ARBA" id="ARBA00004442"/>
    </source>
</evidence>
<evidence type="ECO:0000256" key="2">
    <source>
        <dbReference type="ARBA" id="ARBA00022729"/>
    </source>
</evidence>
<dbReference type="AlphaFoldDB" id="A0A6I1I6D8"/>
<keyword evidence="2 3" id="KW-0732">Signal</keyword>
<dbReference type="InterPro" id="IPR027385">
    <property type="entry name" value="Beta-barrel_OMP"/>
</dbReference>
<dbReference type="RefSeq" id="WP_152281185.1">
    <property type="nucleotide sequence ID" value="NZ_WFLI01000002.1"/>
</dbReference>
<protein>
    <submittedName>
        <fullName evidence="5">Porin</fullName>
    </submittedName>
</protein>
<gene>
    <name evidence="5" type="ORF">GCN75_02450</name>
</gene>
<proteinExistence type="predicted"/>
<sequence>MKKQLFAVVAGAALAFPLFAQAEGFYAGANVGRSEFKASVDGQGSEKENKTGYKAYAGYDFTPNFGAEAGYVNFGKVKLYAEDASAHLKSSAFYVAATGTLPLNEQFSLFGKAGVTQNRAKISFNNDYFDFSGSKNKTAAMFGIGAAYHFDKKLSLVAEYENFGKILDVDGGNLKADLLSIGLRYKF</sequence>
<keyword evidence="6" id="KW-1185">Reference proteome</keyword>
<accession>A0A6I1I6D8</accession>
<dbReference type="SUPFAM" id="SSF56925">
    <property type="entry name" value="OMPA-like"/>
    <property type="match status" value="1"/>
</dbReference>
<dbReference type="Pfam" id="PF13505">
    <property type="entry name" value="OMP_b-brl"/>
    <property type="match status" value="1"/>
</dbReference>
<comment type="caution">
    <text evidence="5">The sequence shown here is derived from an EMBL/GenBank/DDBJ whole genome shotgun (WGS) entry which is preliminary data.</text>
</comment>
<dbReference type="EMBL" id="WFLI01000002">
    <property type="protein sequence ID" value="KAB8066574.1"/>
    <property type="molecule type" value="Genomic_DNA"/>
</dbReference>
<organism evidence="5 6">
    <name type="scientific">Janthinobacterium violaceinigrum</name>
    <dbReference type="NCBI Taxonomy" id="2654252"/>
    <lineage>
        <taxon>Bacteria</taxon>
        <taxon>Pseudomonadati</taxon>
        <taxon>Pseudomonadota</taxon>
        <taxon>Betaproteobacteria</taxon>
        <taxon>Burkholderiales</taxon>
        <taxon>Oxalobacteraceae</taxon>
        <taxon>Janthinobacterium</taxon>
    </lineage>
</organism>
<evidence type="ECO:0000313" key="6">
    <source>
        <dbReference type="Proteomes" id="UP000468717"/>
    </source>
</evidence>
<feature type="chain" id="PRO_5026212589" evidence="3">
    <location>
        <begin position="23"/>
        <end position="187"/>
    </location>
</feature>
<feature type="domain" description="Outer membrane protein beta-barrel" evidence="4">
    <location>
        <begin position="7"/>
        <end position="187"/>
    </location>
</feature>
<name>A0A6I1I6D8_9BURK</name>
<dbReference type="InterPro" id="IPR011250">
    <property type="entry name" value="OMP/PagP_B-barrel"/>
</dbReference>